<comment type="caution">
    <text evidence="1">The sequence shown here is derived from an EMBL/GenBank/DDBJ whole genome shotgun (WGS) entry which is preliminary data.</text>
</comment>
<keyword evidence="2" id="KW-1185">Reference proteome</keyword>
<gene>
    <name evidence="1" type="ORF">K3G42_007001</name>
</gene>
<evidence type="ECO:0000313" key="1">
    <source>
        <dbReference type="EMBL" id="KAH8002957.1"/>
    </source>
</evidence>
<sequence length="82" mass="8976">MAAVYLGARGSTAEQIAEVFHFKKAGRTGGRRTITRQAYSNMEELLYNPCISIQKTPLNITNNIHSGFGNSGNRNQPSKTSC</sequence>
<accession>A0ACB8FBX1</accession>
<dbReference type="Proteomes" id="UP000827872">
    <property type="component" value="Linkage Group LG09"/>
</dbReference>
<protein>
    <submittedName>
        <fullName evidence="1">Uncharacterized protein</fullName>
    </submittedName>
</protein>
<reference evidence="1" key="1">
    <citation type="submission" date="2021-08" db="EMBL/GenBank/DDBJ databases">
        <title>The first chromosome-level gecko genome reveals the dynamic sex chromosomes of Neotropical dwarf geckos (Sphaerodactylidae: Sphaerodactylus).</title>
        <authorList>
            <person name="Pinto B.J."/>
            <person name="Keating S.E."/>
            <person name="Gamble T."/>
        </authorList>
    </citation>
    <scope>NUCLEOTIDE SEQUENCE</scope>
    <source>
        <strain evidence="1">TG3544</strain>
    </source>
</reference>
<dbReference type="EMBL" id="CM037622">
    <property type="protein sequence ID" value="KAH8002957.1"/>
    <property type="molecule type" value="Genomic_DNA"/>
</dbReference>
<name>A0ACB8FBX1_9SAUR</name>
<organism evidence="1 2">
    <name type="scientific">Sphaerodactylus townsendi</name>
    <dbReference type="NCBI Taxonomy" id="933632"/>
    <lineage>
        <taxon>Eukaryota</taxon>
        <taxon>Metazoa</taxon>
        <taxon>Chordata</taxon>
        <taxon>Craniata</taxon>
        <taxon>Vertebrata</taxon>
        <taxon>Euteleostomi</taxon>
        <taxon>Lepidosauria</taxon>
        <taxon>Squamata</taxon>
        <taxon>Bifurcata</taxon>
        <taxon>Gekkota</taxon>
        <taxon>Sphaerodactylidae</taxon>
        <taxon>Sphaerodactylus</taxon>
    </lineage>
</organism>
<proteinExistence type="predicted"/>
<evidence type="ECO:0000313" key="2">
    <source>
        <dbReference type="Proteomes" id="UP000827872"/>
    </source>
</evidence>